<dbReference type="Proteomes" id="UP000027195">
    <property type="component" value="Unassembled WGS sequence"/>
</dbReference>
<organism evidence="1 2">
    <name type="scientific">Botryobasidium botryosum (strain FD-172 SS1)</name>
    <dbReference type="NCBI Taxonomy" id="930990"/>
    <lineage>
        <taxon>Eukaryota</taxon>
        <taxon>Fungi</taxon>
        <taxon>Dikarya</taxon>
        <taxon>Basidiomycota</taxon>
        <taxon>Agaricomycotina</taxon>
        <taxon>Agaricomycetes</taxon>
        <taxon>Cantharellales</taxon>
        <taxon>Botryobasidiaceae</taxon>
        <taxon>Botryobasidium</taxon>
    </lineage>
</organism>
<protein>
    <submittedName>
        <fullName evidence="1">Uncharacterized protein</fullName>
    </submittedName>
</protein>
<name>A0A067N5V3_BOTB1</name>
<gene>
    <name evidence="1" type="ORF">BOTBODRAFT_441115</name>
</gene>
<evidence type="ECO:0000313" key="2">
    <source>
        <dbReference type="Proteomes" id="UP000027195"/>
    </source>
</evidence>
<dbReference type="EMBL" id="KL198019">
    <property type="protein sequence ID" value="KDQ19517.1"/>
    <property type="molecule type" value="Genomic_DNA"/>
</dbReference>
<proteinExistence type="predicted"/>
<sequence>MTGSTNVIGHWTRSLSFIYHPYTTSGPHPPGDQSAPGSVCNDAHIIPPPPLSVILRQPTKLASKSLAIYPLPPSKQYDIPSDMCLLHVVGPVDQGRSRTAHHKRNTSRVSVACNTHCAFARLRMTESATYLR</sequence>
<reference evidence="2" key="1">
    <citation type="journal article" date="2014" name="Proc. Natl. Acad. Sci. U.S.A.">
        <title>Extensive sampling of basidiomycete genomes demonstrates inadequacy of the white-rot/brown-rot paradigm for wood decay fungi.</title>
        <authorList>
            <person name="Riley R."/>
            <person name="Salamov A.A."/>
            <person name="Brown D.W."/>
            <person name="Nagy L.G."/>
            <person name="Floudas D."/>
            <person name="Held B.W."/>
            <person name="Levasseur A."/>
            <person name="Lombard V."/>
            <person name="Morin E."/>
            <person name="Otillar R."/>
            <person name="Lindquist E.A."/>
            <person name="Sun H."/>
            <person name="LaButti K.M."/>
            <person name="Schmutz J."/>
            <person name="Jabbour D."/>
            <person name="Luo H."/>
            <person name="Baker S.E."/>
            <person name="Pisabarro A.G."/>
            <person name="Walton J.D."/>
            <person name="Blanchette R.A."/>
            <person name="Henrissat B."/>
            <person name="Martin F."/>
            <person name="Cullen D."/>
            <person name="Hibbett D.S."/>
            <person name="Grigoriev I.V."/>
        </authorList>
    </citation>
    <scope>NUCLEOTIDE SEQUENCE [LARGE SCALE GENOMIC DNA]</scope>
    <source>
        <strain evidence="2">FD-172 SS1</strain>
    </source>
</reference>
<dbReference type="InParanoid" id="A0A067N5V3"/>
<dbReference type="HOGENOM" id="CLU_1916745_0_0_1"/>
<keyword evidence="2" id="KW-1185">Reference proteome</keyword>
<accession>A0A067N5V3</accession>
<dbReference type="AlphaFoldDB" id="A0A067N5V3"/>
<evidence type="ECO:0000313" key="1">
    <source>
        <dbReference type="EMBL" id="KDQ19517.1"/>
    </source>
</evidence>